<accession>A0ABR9G6G3</accession>
<dbReference type="Proteomes" id="UP000651010">
    <property type="component" value="Unassembled WGS sequence"/>
</dbReference>
<name>A0ABR9G6G3_9GAMM</name>
<sequence>MNMKPENIAVTPAETDNARKFFQFSGTYNVSSDTSAESMASDASVFLDSAEAMLNKLILGFCADVPLEDQSMIFGIRHFVEMAKNLCEAVQADLERARK</sequence>
<evidence type="ECO:0000313" key="2">
    <source>
        <dbReference type="Proteomes" id="UP000651010"/>
    </source>
</evidence>
<proteinExistence type="predicted"/>
<gene>
    <name evidence="1" type="ORF">IGX34_04510</name>
</gene>
<protein>
    <recommendedName>
        <fullName evidence="3">DUF3077 domain-containing protein</fullName>
    </recommendedName>
</protein>
<dbReference type="EMBL" id="JACZZA010000001">
    <property type="protein sequence ID" value="MBE1159637.1"/>
    <property type="molecule type" value="Genomic_DNA"/>
</dbReference>
<organism evidence="1 2">
    <name type="scientific">Dyella acidiphila</name>
    <dbReference type="NCBI Taxonomy" id="2775866"/>
    <lineage>
        <taxon>Bacteria</taxon>
        <taxon>Pseudomonadati</taxon>
        <taxon>Pseudomonadota</taxon>
        <taxon>Gammaproteobacteria</taxon>
        <taxon>Lysobacterales</taxon>
        <taxon>Rhodanobacteraceae</taxon>
        <taxon>Dyella</taxon>
    </lineage>
</organism>
<comment type="caution">
    <text evidence="1">The sequence shown here is derived from an EMBL/GenBank/DDBJ whole genome shotgun (WGS) entry which is preliminary data.</text>
</comment>
<dbReference type="RefSeq" id="WP_192554450.1">
    <property type="nucleotide sequence ID" value="NZ_JACZZA010000001.1"/>
</dbReference>
<evidence type="ECO:0008006" key="3">
    <source>
        <dbReference type="Google" id="ProtNLM"/>
    </source>
</evidence>
<evidence type="ECO:0000313" key="1">
    <source>
        <dbReference type="EMBL" id="MBE1159637.1"/>
    </source>
</evidence>
<keyword evidence="2" id="KW-1185">Reference proteome</keyword>
<reference evidence="1 2" key="1">
    <citation type="submission" date="2020-09" db="EMBL/GenBank/DDBJ databases">
        <title>Dyella sp. 7MK23 isolated from forest soil.</title>
        <authorList>
            <person name="Fu J."/>
        </authorList>
    </citation>
    <scope>NUCLEOTIDE SEQUENCE [LARGE SCALE GENOMIC DNA]</scope>
    <source>
        <strain evidence="1 2">7MK23</strain>
    </source>
</reference>